<dbReference type="RefSeq" id="WP_218160022.1">
    <property type="nucleotide sequence ID" value="NZ_FONG01000001.1"/>
</dbReference>
<dbReference type="InterPro" id="IPR032267">
    <property type="entry name" value="DUF4832"/>
</dbReference>
<protein>
    <recommendedName>
        <fullName evidence="2">DUF4832 domain-containing protein</fullName>
    </recommendedName>
</protein>
<dbReference type="Gene3D" id="3.20.20.80">
    <property type="entry name" value="Glycosidases"/>
    <property type="match status" value="1"/>
</dbReference>
<keyword evidence="4" id="KW-1185">Reference proteome</keyword>
<evidence type="ECO:0000256" key="1">
    <source>
        <dbReference type="SAM" id="MobiDB-lite"/>
    </source>
</evidence>
<evidence type="ECO:0000259" key="2">
    <source>
        <dbReference type="Pfam" id="PF16116"/>
    </source>
</evidence>
<dbReference type="Proteomes" id="UP000199323">
    <property type="component" value="Unassembled WGS sequence"/>
</dbReference>
<feature type="domain" description="DUF4832" evidence="2">
    <location>
        <begin position="330"/>
        <end position="464"/>
    </location>
</feature>
<dbReference type="AlphaFoldDB" id="A0A1I1XH40"/>
<gene>
    <name evidence="3" type="ORF">SAMN05216251_101374</name>
</gene>
<evidence type="ECO:0000313" key="3">
    <source>
        <dbReference type="EMBL" id="SFE06501.1"/>
    </source>
</evidence>
<reference evidence="3 4" key="1">
    <citation type="submission" date="2016-10" db="EMBL/GenBank/DDBJ databases">
        <authorList>
            <person name="de Groot N.N."/>
        </authorList>
    </citation>
    <scope>NUCLEOTIDE SEQUENCE [LARGE SCALE GENOMIC DNA]</scope>
    <source>
        <strain evidence="3 4">CGMCC 4.3510</strain>
    </source>
</reference>
<feature type="region of interest" description="Disordered" evidence="1">
    <location>
        <begin position="38"/>
        <end position="71"/>
    </location>
</feature>
<name>A0A1I1XH40_9ACTN</name>
<organism evidence="3 4">
    <name type="scientific">Actinacidiphila alni</name>
    <dbReference type="NCBI Taxonomy" id="380248"/>
    <lineage>
        <taxon>Bacteria</taxon>
        <taxon>Bacillati</taxon>
        <taxon>Actinomycetota</taxon>
        <taxon>Actinomycetes</taxon>
        <taxon>Kitasatosporales</taxon>
        <taxon>Streptomycetaceae</taxon>
        <taxon>Actinacidiphila</taxon>
    </lineage>
</organism>
<dbReference type="Pfam" id="PF16116">
    <property type="entry name" value="DUF4832"/>
    <property type="match status" value="1"/>
</dbReference>
<dbReference type="EMBL" id="FONG01000001">
    <property type="protein sequence ID" value="SFE06501.1"/>
    <property type="molecule type" value="Genomic_DNA"/>
</dbReference>
<sequence>MVTPSRTHHTGRTRRRGLSVLVALSTLVGGGLLLPGAASAHAAHPGRPGHPGYPGHPAPASAHGWRQLAPGATPEANPLEGFIPYAGDYSTFPYAMEWFYLPLNAVMTGPDTFDWGALDTQLDTIAARGHQAAFRFYLDYPGKPSGVPRYLLDGGLTTHPYQDFGNNGVSVSPDYDDPALDSALDRFIAALGARYDGDPRIGFLQLGLLGFWGEWHTYPHDGTTLPEDWFASPAEQRRVLRDFDAAFDTTRLQARYPSTDNAALGMGYHDDSFAVETLPGTGWHFMDKAIAAGTTDKWRTQPVGGELRPEIQGCIFDATPDCPVVEDGADNDFAASVAATHASWLLDQYAFAPGHTGADRDRALAGAQSLGYRLRVTAARTQAGGRSLTVGVRMENTGVAPFSYDWPVQIAAVDSRGRIARTWTTPWKLTAIEPGEPRQLTASLGASGLRPGTYTLVMRAANPLPNGVPLRFANADQDRTVNGWLTLGTNRVR</sequence>
<accession>A0A1I1XH40</accession>
<feature type="compositionally biased region" description="Low complexity" evidence="1">
    <location>
        <begin position="53"/>
        <end position="64"/>
    </location>
</feature>
<proteinExistence type="predicted"/>
<dbReference type="STRING" id="380248.SAMN05216251_101374"/>
<evidence type="ECO:0000313" key="4">
    <source>
        <dbReference type="Proteomes" id="UP000199323"/>
    </source>
</evidence>